<keyword evidence="1" id="KW-0812">Transmembrane</keyword>
<evidence type="ECO:0000313" key="2">
    <source>
        <dbReference type="EMBL" id="BDS13188.1"/>
    </source>
</evidence>
<dbReference type="RefSeq" id="WP_264788483.1">
    <property type="nucleotide sequence ID" value="NZ_AP026867.1"/>
</dbReference>
<dbReference type="Proteomes" id="UP001060919">
    <property type="component" value="Chromosome"/>
</dbReference>
<dbReference type="InterPro" id="IPR046125">
    <property type="entry name" value="DUF6122"/>
</dbReference>
<dbReference type="EMBL" id="AP026867">
    <property type="protein sequence ID" value="BDS13188.1"/>
    <property type="molecule type" value="Genomic_DNA"/>
</dbReference>
<feature type="transmembrane region" description="Helical" evidence="1">
    <location>
        <begin position="12"/>
        <end position="30"/>
    </location>
</feature>
<evidence type="ECO:0000313" key="3">
    <source>
        <dbReference type="Proteomes" id="UP001060919"/>
    </source>
</evidence>
<gene>
    <name evidence="2" type="ORF">AsAng_0039160</name>
</gene>
<dbReference type="KEGG" id="aup:AsAng_0039160"/>
<protein>
    <submittedName>
        <fullName evidence="2">DUF6122 family protein</fullName>
    </submittedName>
</protein>
<keyword evidence="3" id="KW-1185">Reference proteome</keyword>
<feature type="transmembrane region" description="Helical" evidence="1">
    <location>
        <begin position="70"/>
        <end position="86"/>
    </location>
</feature>
<name>A0A915YHT9_9BACT</name>
<reference evidence="2" key="1">
    <citation type="submission" date="2022-09" db="EMBL/GenBank/DDBJ databases">
        <title>Aureispira anguillicida sp. nov., isolated from Leptocephalus of Japanese eel Anguilla japonica.</title>
        <authorList>
            <person name="Yuasa K."/>
            <person name="Mekata T."/>
            <person name="Ikunari K."/>
        </authorList>
    </citation>
    <scope>NUCLEOTIDE SEQUENCE</scope>
    <source>
        <strain evidence="2">EL160426</strain>
    </source>
</reference>
<proteinExistence type="predicted"/>
<dbReference type="AlphaFoldDB" id="A0A915YHT9"/>
<dbReference type="Pfam" id="PF19617">
    <property type="entry name" value="DUF6122"/>
    <property type="match status" value="1"/>
</dbReference>
<organism evidence="2 3">
    <name type="scientific">Aureispira anguillae</name>
    <dbReference type="NCBI Taxonomy" id="2864201"/>
    <lineage>
        <taxon>Bacteria</taxon>
        <taxon>Pseudomonadati</taxon>
        <taxon>Bacteroidota</taxon>
        <taxon>Saprospiria</taxon>
        <taxon>Saprospirales</taxon>
        <taxon>Saprospiraceae</taxon>
        <taxon>Aureispira</taxon>
    </lineage>
</organism>
<keyword evidence="1" id="KW-0472">Membrane</keyword>
<keyword evidence="1" id="KW-1133">Transmembrane helix</keyword>
<sequence>MDISTLKIIQFLIHYGLHFLAPALIALIFFRATWKKAWLIMAATILVDLDHLLATPIFDPTRCSIGFHPLHTWPAILFYCILLYPSKTRIIAIGLLFHMLTDYQDCIWNAYILSLSAQ</sequence>
<accession>A0A915YHT9</accession>
<evidence type="ECO:0000256" key="1">
    <source>
        <dbReference type="SAM" id="Phobius"/>
    </source>
</evidence>